<keyword evidence="3" id="KW-0274">FAD</keyword>
<feature type="region of interest" description="Disordered" evidence="5">
    <location>
        <begin position="1"/>
        <end position="43"/>
    </location>
</feature>
<evidence type="ECO:0000313" key="7">
    <source>
        <dbReference type="EMBL" id="GAA5095981.1"/>
    </source>
</evidence>
<comment type="similarity">
    <text evidence="1">Belongs to the FAD-binding oxidoreductase/transferase type 4 family.</text>
</comment>
<proteinExistence type="inferred from homology"/>
<dbReference type="Gene3D" id="3.30.300.330">
    <property type="match status" value="1"/>
</dbReference>
<dbReference type="InterPro" id="IPR036318">
    <property type="entry name" value="FAD-bd_PCMH-like_sf"/>
</dbReference>
<comment type="caution">
    <text evidence="7">The sequence shown here is derived from an EMBL/GenBank/DDBJ whole genome shotgun (WGS) entry which is preliminary data.</text>
</comment>
<dbReference type="Gene3D" id="3.30.43.10">
    <property type="entry name" value="Uridine Diphospho-n-acetylenolpyruvylglucosamine Reductase, domain 2"/>
    <property type="match status" value="1"/>
</dbReference>
<dbReference type="PROSITE" id="PS51387">
    <property type="entry name" value="FAD_PCMH"/>
    <property type="match status" value="1"/>
</dbReference>
<dbReference type="InterPro" id="IPR016169">
    <property type="entry name" value="FAD-bd_PCMH_sub2"/>
</dbReference>
<evidence type="ECO:0000256" key="3">
    <source>
        <dbReference type="ARBA" id="ARBA00022827"/>
    </source>
</evidence>
<dbReference type="Pfam" id="PF01565">
    <property type="entry name" value="FAD_binding_4"/>
    <property type="match status" value="1"/>
</dbReference>
<dbReference type="Gene3D" id="3.30.70.3450">
    <property type="match status" value="1"/>
</dbReference>
<dbReference type="InterPro" id="IPR006094">
    <property type="entry name" value="Oxid_FAD_bind_N"/>
</dbReference>
<evidence type="ECO:0000256" key="1">
    <source>
        <dbReference type="ARBA" id="ARBA00008000"/>
    </source>
</evidence>
<feature type="compositionally biased region" description="Pro residues" evidence="5">
    <location>
        <begin position="18"/>
        <end position="31"/>
    </location>
</feature>
<dbReference type="InterPro" id="IPR016171">
    <property type="entry name" value="Vanillyl_alc_oxidase_C-sub2"/>
</dbReference>
<evidence type="ECO:0000256" key="4">
    <source>
        <dbReference type="ARBA" id="ARBA00023002"/>
    </source>
</evidence>
<evidence type="ECO:0000256" key="5">
    <source>
        <dbReference type="SAM" id="MobiDB-lite"/>
    </source>
</evidence>
<sequence>MCHTVAMVAPAHTDPPGDAAPPRPLAVPTPRPRSSWDSWGTEPARLPPAAKAIVATLLPGKAHPVRRRAAPRLTPSLLPDADFDALAGILGDAHLTRTDEGRVLHLGGKSTPDLLRRRLDDPQAAPDAVASPADHDEVGAVLRLCAARGIAVVPFGGGTSVVGGVDPDRGAHHAVIALDLTRTAALLALDEVSLLATFGAGTTGPQAEEMLGARGLTLGHFPQSFAYASLGGYAATRSSGQASRGYGRFDDLVHALRVATPAGDLALGRSPASAAGPDLRQLFLGSEGAFGVLTEVTVRVRPVPAATAYRAWSFPDFMSGAAAFREATQRGIRPTVLRLSDETETRVNAAMGGHLTRLRGCLAVATFESATASEAEAARDDLDRVFTAHGATSRGEDPARSWERGRFASPALRDALMDTGVLAETLETATTWANLPALKRAVTTALTESLAATGTKPIVLCHISHVYPAGASLYFTVVAALTDDPQTQWRRAKDAASHAITDAHGTITHHHAVGRDHRPYLEAEIGTLGVEVLRAVKAVLDPTGIMNPGALVVPPAPTERA</sequence>
<dbReference type="InterPro" id="IPR016164">
    <property type="entry name" value="FAD-linked_Oxase-like_C"/>
</dbReference>
<dbReference type="InterPro" id="IPR025650">
    <property type="entry name" value="Alkyl-DHAP_Synthase"/>
</dbReference>
<dbReference type="InterPro" id="IPR004113">
    <property type="entry name" value="FAD-bd_oxidored_4_C"/>
</dbReference>
<evidence type="ECO:0000313" key="8">
    <source>
        <dbReference type="Proteomes" id="UP001501407"/>
    </source>
</evidence>
<dbReference type="SUPFAM" id="SSF55103">
    <property type="entry name" value="FAD-linked oxidases, C-terminal domain"/>
    <property type="match status" value="1"/>
</dbReference>
<name>A0ABP9MHU0_9MICO</name>
<keyword evidence="2" id="KW-0285">Flavoprotein</keyword>
<dbReference type="PANTHER" id="PTHR46568:SF1">
    <property type="entry name" value="ALKYLDIHYDROXYACETONEPHOSPHATE SYNTHASE, PEROXISOMAL"/>
    <property type="match status" value="1"/>
</dbReference>
<protein>
    <submittedName>
        <fullName evidence="7">FAD-binding oxidoreductase</fullName>
    </submittedName>
</protein>
<dbReference type="Pfam" id="PF02913">
    <property type="entry name" value="FAD-oxidase_C"/>
    <property type="match status" value="1"/>
</dbReference>
<feature type="domain" description="FAD-binding PCMH-type" evidence="6">
    <location>
        <begin position="122"/>
        <end position="303"/>
    </location>
</feature>
<accession>A0ABP9MHU0</accession>
<dbReference type="InterPro" id="IPR016166">
    <property type="entry name" value="FAD-bd_PCMH"/>
</dbReference>
<reference evidence="8" key="1">
    <citation type="journal article" date="2019" name="Int. J. Syst. Evol. Microbiol.">
        <title>The Global Catalogue of Microorganisms (GCM) 10K type strain sequencing project: providing services to taxonomists for standard genome sequencing and annotation.</title>
        <authorList>
            <consortium name="The Broad Institute Genomics Platform"/>
            <consortium name="The Broad Institute Genome Sequencing Center for Infectious Disease"/>
            <person name="Wu L."/>
            <person name="Ma J."/>
        </authorList>
    </citation>
    <scope>NUCLEOTIDE SEQUENCE [LARGE SCALE GENOMIC DNA]</scope>
    <source>
        <strain evidence="8">JCM 18959</strain>
    </source>
</reference>
<dbReference type="PANTHER" id="PTHR46568">
    <property type="entry name" value="ALKYLDIHYDROXYACETONEPHOSPHATE SYNTHASE, PEROXISOMAL"/>
    <property type="match status" value="1"/>
</dbReference>
<dbReference type="Gene3D" id="1.10.45.10">
    <property type="entry name" value="Vanillyl-alcohol Oxidase, Chain A, domain 4"/>
    <property type="match status" value="1"/>
</dbReference>
<keyword evidence="4" id="KW-0560">Oxidoreductase</keyword>
<evidence type="ECO:0000259" key="6">
    <source>
        <dbReference type="PROSITE" id="PS51387"/>
    </source>
</evidence>
<dbReference type="InterPro" id="IPR016167">
    <property type="entry name" value="FAD-bd_PCMH_sub1"/>
</dbReference>
<gene>
    <name evidence="7" type="ORF">GCM10025760_28990</name>
</gene>
<keyword evidence="8" id="KW-1185">Reference proteome</keyword>
<evidence type="ECO:0000256" key="2">
    <source>
        <dbReference type="ARBA" id="ARBA00022630"/>
    </source>
</evidence>
<dbReference type="Proteomes" id="UP001501407">
    <property type="component" value="Unassembled WGS sequence"/>
</dbReference>
<dbReference type="Gene3D" id="3.30.465.10">
    <property type="match status" value="1"/>
</dbReference>
<dbReference type="SUPFAM" id="SSF56176">
    <property type="entry name" value="FAD-binding/transporter-associated domain-like"/>
    <property type="match status" value="1"/>
</dbReference>
<dbReference type="EMBL" id="BAABKZ010000002">
    <property type="protein sequence ID" value="GAA5095981.1"/>
    <property type="molecule type" value="Genomic_DNA"/>
</dbReference>
<organism evidence="7 8">
    <name type="scientific">Microbacterium yannicii</name>
    <dbReference type="NCBI Taxonomy" id="671622"/>
    <lineage>
        <taxon>Bacteria</taxon>
        <taxon>Bacillati</taxon>
        <taxon>Actinomycetota</taxon>
        <taxon>Actinomycetes</taxon>
        <taxon>Micrococcales</taxon>
        <taxon>Microbacteriaceae</taxon>
        <taxon>Microbacterium</taxon>
    </lineage>
</organism>